<evidence type="ECO:0000313" key="3">
    <source>
        <dbReference type="Proteomes" id="UP000257451"/>
    </source>
</evidence>
<dbReference type="PANTHER" id="PTHR46623:SF10">
    <property type="entry name" value="CARBOXYMETHYLENEBUTENOLIDASE HOMOLOG"/>
    <property type="match status" value="1"/>
</dbReference>
<dbReference type="Proteomes" id="UP000257451">
    <property type="component" value="Unassembled WGS sequence"/>
</dbReference>
<dbReference type="Pfam" id="PF01738">
    <property type="entry name" value="DLH"/>
    <property type="match status" value="1"/>
</dbReference>
<dbReference type="PANTHER" id="PTHR46623">
    <property type="entry name" value="CARBOXYMETHYLENEBUTENOLIDASE-RELATED"/>
    <property type="match status" value="1"/>
</dbReference>
<proteinExistence type="predicted"/>
<sequence>MRHVQDTVSTPDGSCPVSLFVPDTCEPVPGVVMYPDVGGFRPTFQEMAATLAGFGYAVLLPDMYYRHRGYAPFSLPSAFTDPGERARMMALGDSLIPDMMASDADAYFDYLSTRAELRDNSFGVCGYCRGGRISMIVAGRCPDRVAAVASFHGSQLAADNPNSPHLLASRMRAKVYVAAADNDELFPPQQAATLRRALTAAGVDHTIETYAAEHGFAVADNPGYDADAARRHWDALRDFFGSTLGAQPGNTG</sequence>
<comment type="caution">
    <text evidence="2">The sequence shown here is derived from an EMBL/GenBank/DDBJ whole genome shotgun (WGS) entry which is preliminary data.</text>
</comment>
<name>A0A3E2MSF2_MYCMR</name>
<dbReference type="AlphaFoldDB" id="A0A3E2MSF2"/>
<dbReference type="InterPro" id="IPR029058">
    <property type="entry name" value="AB_hydrolase_fold"/>
</dbReference>
<dbReference type="RefSeq" id="WP_117432879.1">
    <property type="nucleotide sequence ID" value="NZ_BQLN01000024.1"/>
</dbReference>
<protein>
    <submittedName>
        <fullName evidence="2">Dienelactone hydrolase family protein</fullName>
    </submittedName>
</protein>
<organism evidence="2 3">
    <name type="scientific">Mycobacterium marinum</name>
    <dbReference type="NCBI Taxonomy" id="1781"/>
    <lineage>
        <taxon>Bacteria</taxon>
        <taxon>Bacillati</taxon>
        <taxon>Actinomycetota</taxon>
        <taxon>Actinomycetes</taxon>
        <taxon>Mycobacteriales</taxon>
        <taxon>Mycobacteriaceae</taxon>
        <taxon>Mycobacterium</taxon>
        <taxon>Mycobacterium ulcerans group</taxon>
    </lineage>
</organism>
<evidence type="ECO:0000259" key="1">
    <source>
        <dbReference type="Pfam" id="PF01738"/>
    </source>
</evidence>
<dbReference type="InterPro" id="IPR051049">
    <property type="entry name" value="Dienelactone_hydrolase-like"/>
</dbReference>
<dbReference type="GO" id="GO:0016787">
    <property type="term" value="F:hydrolase activity"/>
    <property type="evidence" value="ECO:0007669"/>
    <property type="project" value="UniProtKB-KW"/>
</dbReference>
<evidence type="ECO:0000313" key="2">
    <source>
        <dbReference type="EMBL" id="RFZ37352.1"/>
    </source>
</evidence>
<reference evidence="2 3" key="1">
    <citation type="journal article" date="2018" name="Sci. Rep.">
        <title>Extensive genomic diversity among Mycobacterium marinum strains revealed by whole genome sequencing.</title>
        <authorList>
            <person name="Das S."/>
            <person name="Pettersson B.M."/>
            <person name="Behra P.R."/>
            <person name="Mallick A."/>
            <person name="Cheramie M."/>
            <person name="Ramesh M."/>
            <person name="Shirreff L."/>
            <person name="DuCote T."/>
            <person name="Dasgupta S."/>
            <person name="Ennis D.G."/>
            <person name="Kirsebom L.A."/>
        </authorList>
    </citation>
    <scope>NUCLEOTIDE SEQUENCE [LARGE SCALE GENOMIC DNA]</scope>
    <source>
        <strain evidence="2 3">Davis1</strain>
    </source>
</reference>
<accession>A0A3E2MSF2</accession>
<dbReference type="Gene3D" id="3.40.50.1820">
    <property type="entry name" value="alpha/beta hydrolase"/>
    <property type="match status" value="1"/>
</dbReference>
<gene>
    <name evidence="2" type="ORF">DAVIS_03900</name>
</gene>
<feature type="domain" description="Dienelactone hydrolase" evidence="1">
    <location>
        <begin position="19"/>
        <end position="242"/>
    </location>
</feature>
<keyword evidence="2" id="KW-0378">Hydrolase</keyword>
<dbReference type="SUPFAM" id="SSF53474">
    <property type="entry name" value="alpha/beta-Hydrolases"/>
    <property type="match status" value="1"/>
</dbReference>
<dbReference type="InterPro" id="IPR002925">
    <property type="entry name" value="Dienelactn_hydro"/>
</dbReference>
<dbReference type="EMBL" id="PEDF01000133">
    <property type="protein sequence ID" value="RFZ37352.1"/>
    <property type="molecule type" value="Genomic_DNA"/>
</dbReference>